<keyword evidence="8" id="KW-0046">Antibiotic resistance</keyword>
<evidence type="ECO:0000313" key="10">
    <source>
        <dbReference type="Proteomes" id="UP000476338"/>
    </source>
</evidence>
<evidence type="ECO:0000256" key="4">
    <source>
        <dbReference type="ARBA" id="ARBA00022737"/>
    </source>
</evidence>
<name>A0A6L5WJP9_9BACT</name>
<accession>A0A6L5WJP9</accession>
<protein>
    <recommendedName>
        <fullName evidence="3">beta-lactamase</fullName>
        <ecNumber evidence="3">3.5.2.6</ecNumber>
    </recommendedName>
</protein>
<organism evidence="9 10">
    <name type="scientific">Campylobacter portucalensis</name>
    <dbReference type="NCBI Taxonomy" id="2608384"/>
    <lineage>
        <taxon>Bacteria</taxon>
        <taxon>Pseudomonadati</taxon>
        <taxon>Campylobacterota</taxon>
        <taxon>Epsilonproteobacteria</taxon>
        <taxon>Campylobacterales</taxon>
        <taxon>Campylobacteraceae</taxon>
        <taxon>Campylobacter</taxon>
    </lineage>
</organism>
<gene>
    <name evidence="9" type="ORF">F1B92_03445</name>
</gene>
<dbReference type="EMBL" id="VWSJ01000008">
    <property type="protein sequence ID" value="MSN96255.1"/>
    <property type="molecule type" value="Genomic_DNA"/>
</dbReference>
<dbReference type="GO" id="GO:0008800">
    <property type="term" value="F:beta-lactamase activity"/>
    <property type="evidence" value="ECO:0007669"/>
    <property type="project" value="UniProtKB-EC"/>
</dbReference>
<dbReference type="AlphaFoldDB" id="A0A6L5WJP9"/>
<sequence>MLLFLSFVIYIFGQNFEDEIQKRIFENPKFIDYDNNCTNGDSWACSEVGMTYYKYQKNDKALQYFTKACDIKFGVGCELKSFMLMTKGEFKEPFEIFTKSCENNSSYGCLNLAKMYDLGYETNINKQKATDLYIKSCKLGDRGACEMLNVR</sequence>
<evidence type="ECO:0000256" key="2">
    <source>
        <dbReference type="ARBA" id="ARBA00008486"/>
    </source>
</evidence>
<dbReference type="SUPFAM" id="SSF81901">
    <property type="entry name" value="HCP-like"/>
    <property type="match status" value="1"/>
</dbReference>
<dbReference type="SMART" id="SM00671">
    <property type="entry name" value="SEL1"/>
    <property type="match status" value="2"/>
</dbReference>
<dbReference type="GO" id="GO:0046677">
    <property type="term" value="P:response to antibiotic"/>
    <property type="evidence" value="ECO:0007669"/>
    <property type="project" value="UniProtKB-KW"/>
</dbReference>
<keyword evidence="6" id="KW-0802">TPR repeat</keyword>
<evidence type="ECO:0000256" key="5">
    <source>
        <dbReference type="ARBA" id="ARBA00022801"/>
    </source>
</evidence>
<keyword evidence="5" id="KW-0378">Hydrolase</keyword>
<reference evidence="9 10" key="1">
    <citation type="submission" date="2019-09" db="EMBL/GenBank/DDBJ databases">
        <authorList>
            <person name="Silva M."/>
            <person name="Pereira G."/>
            <person name="Lopes-Da-Costa L."/>
            <person name="Silva E."/>
        </authorList>
    </citation>
    <scope>NUCLEOTIDE SEQUENCE [LARGE SCALE GENOMIC DNA]</scope>
    <source>
        <strain evidence="9 10">FMV-PI01</strain>
    </source>
</reference>
<dbReference type="Gene3D" id="1.25.40.10">
    <property type="entry name" value="Tetratricopeptide repeat domain"/>
    <property type="match status" value="1"/>
</dbReference>
<dbReference type="EC" id="3.5.2.6" evidence="3"/>
<keyword evidence="10" id="KW-1185">Reference proteome</keyword>
<dbReference type="PANTHER" id="PTHR13891">
    <property type="entry name" value="CYTOCHROME C OXIDASE ASSEMBLY FACTOR 7"/>
    <property type="match status" value="1"/>
</dbReference>
<reference evidence="9 10" key="2">
    <citation type="submission" date="2020-03" db="EMBL/GenBank/DDBJ databases">
        <title>Campylobacter portucalensis sp. nov., a new species of Campylobacter isolated from the reproductive tract of bulls.</title>
        <authorList>
            <person name="Silva M.F."/>
            <person name="Pereira G."/>
            <person name="Carneiro C."/>
            <person name="Hemphill A."/>
            <person name="Mateus L."/>
            <person name="Lopes-Da-Costa L."/>
            <person name="Silva E."/>
        </authorList>
    </citation>
    <scope>NUCLEOTIDE SEQUENCE [LARGE SCALE GENOMIC DNA]</scope>
    <source>
        <strain evidence="9 10">FMV-PI01</strain>
    </source>
</reference>
<dbReference type="InterPro" id="IPR006597">
    <property type="entry name" value="Sel1-like"/>
</dbReference>
<dbReference type="InterPro" id="IPR011990">
    <property type="entry name" value="TPR-like_helical_dom_sf"/>
</dbReference>
<keyword evidence="4" id="KW-0677">Repeat</keyword>
<comment type="similarity">
    <text evidence="2">Belongs to the hcp beta-lactamase family.</text>
</comment>
<dbReference type="PANTHER" id="PTHR13891:SF1">
    <property type="entry name" value="CYTOCHROME C OXIDASE ASSEMBLY FACTOR 7"/>
    <property type="match status" value="1"/>
</dbReference>
<evidence type="ECO:0000256" key="6">
    <source>
        <dbReference type="ARBA" id="ARBA00022803"/>
    </source>
</evidence>
<evidence type="ECO:0000256" key="3">
    <source>
        <dbReference type="ARBA" id="ARBA00012865"/>
    </source>
</evidence>
<comment type="catalytic activity">
    <reaction evidence="1">
        <text>a beta-lactam + H2O = a substituted beta-amino acid</text>
        <dbReference type="Rhea" id="RHEA:20401"/>
        <dbReference type="ChEBI" id="CHEBI:15377"/>
        <dbReference type="ChEBI" id="CHEBI:35627"/>
        <dbReference type="ChEBI" id="CHEBI:140347"/>
        <dbReference type="EC" id="3.5.2.6"/>
    </reaction>
</comment>
<dbReference type="InterPro" id="IPR040239">
    <property type="entry name" value="HcpB-like"/>
</dbReference>
<proteinExistence type="inferred from homology"/>
<evidence type="ECO:0000256" key="7">
    <source>
        <dbReference type="ARBA" id="ARBA00023157"/>
    </source>
</evidence>
<evidence type="ECO:0000313" key="9">
    <source>
        <dbReference type="EMBL" id="MSN96255.1"/>
    </source>
</evidence>
<comment type="caution">
    <text evidence="9">The sequence shown here is derived from an EMBL/GenBank/DDBJ whole genome shotgun (WGS) entry which is preliminary data.</text>
</comment>
<dbReference type="Proteomes" id="UP000476338">
    <property type="component" value="Unassembled WGS sequence"/>
</dbReference>
<keyword evidence="7" id="KW-1015">Disulfide bond</keyword>
<evidence type="ECO:0000256" key="8">
    <source>
        <dbReference type="ARBA" id="ARBA00023251"/>
    </source>
</evidence>
<evidence type="ECO:0000256" key="1">
    <source>
        <dbReference type="ARBA" id="ARBA00001526"/>
    </source>
</evidence>